<organism evidence="1 2">
    <name type="scientific">Nephila pilipes</name>
    <name type="common">Giant wood spider</name>
    <name type="synonym">Nephila maculata</name>
    <dbReference type="NCBI Taxonomy" id="299642"/>
    <lineage>
        <taxon>Eukaryota</taxon>
        <taxon>Metazoa</taxon>
        <taxon>Ecdysozoa</taxon>
        <taxon>Arthropoda</taxon>
        <taxon>Chelicerata</taxon>
        <taxon>Arachnida</taxon>
        <taxon>Araneae</taxon>
        <taxon>Araneomorphae</taxon>
        <taxon>Entelegynae</taxon>
        <taxon>Araneoidea</taxon>
        <taxon>Nephilidae</taxon>
        <taxon>Nephila</taxon>
    </lineage>
</organism>
<protein>
    <submittedName>
        <fullName evidence="1">Uncharacterized protein</fullName>
    </submittedName>
</protein>
<accession>A0A8X6PKU4</accession>
<dbReference type="EMBL" id="BMAW01071072">
    <property type="protein sequence ID" value="GFT76411.1"/>
    <property type="molecule type" value="Genomic_DNA"/>
</dbReference>
<gene>
    <name evidence="1" type="ORF">NPIL_465991</name>
</gene>
<proteinExistence type="predicted"/>
<evidence type="ECO:0000313" key="1">
    <source>
        <dbReference type="EMBL" id="GFT76411.1"/>
    </source>
</evidence>
<dbReference type="AlphaFoldDB" id="A0A8X6PKU4"/>
<evidence type="ECO:0000313" key="2">
    <source>
        <dbReference type="Proteomes" id="UP000887013"/>
    </source>
</evidence>
<sequence>MFLKSLKRCSVTRALEVQSTVHRPRARKFLPKCVSYPKKMALPAAGETCRESRCTRNKDEPLSRRALFNFANKTAVKTADERWRGVGHAFPAIGRRLAVTLRRRPWNKGLPKVRGGLKQDPLTYYKITFF</sequence>
<reference evidence="1" key="1">
    <citation type="submission" date="2020-08" db="EMBL/GenBank/DDBJ databases">
        <title>Multicomponent nature underlies the extraordinary mechanical properties of spider dragline silk.</title>
        <authorList>
            <person name="Kono N."/>
            <person name="Nakamura H."/>
            <person name="Mori M."/>
            <person name="Yoshida Y."/>
            <person name="Ohtoshi R."/>
            <person name="Malay A.D."/>
            <person name="Moran D.A.P."/>
            <person name="Tomita M."/>
            <person name="Numata K."/>
            <person name="Arakawa K."/>
        </authorList>
    </citation>
    <scope>NUCLEOTIDE SEQUENCE</scope>
</reference>
<name>A0A8X6PKU4_NEPPI</name>
<keyword evidence="2" id="KW-1185">Reference proteome</keyword>
<comment type="caution">
    <text evidence="1">The sequence shown here is derived from an EMBL/GenBank/DDBJ whole genome shotgun (WGS) entry which is preliminary data.</text>
</comment>
<dbReference type="Proteomes" id="UP000887013">
    <property type="component" value="Unassembled WGS sequence"/>
</dbReference>